<protein>
    <recommendedName>
        <fullName evidence="4">Type II secretion system (T2SS), protein F</fullName>
    </recommendedName>
</protein>
<dbReference type="Proteomes" id="UP001596395">
    <property type="component" value="Unassembled WGS sequence"/>
</dbReference>
<organism evidence="2 3">
    <name type="scientific">Halorubellus litoreus</name>
    <dbReference type="NCBI Taxonomy" id="755308"/>
    <lineage>
        <taxon>Archaea</taxon>
        <taxon>Methanobacteriati</taxon>
        <taxon>Methanobacteriota</taxon>
        <taxon>Stenosarchaea group</taxon>
        <taxon>Halobacteria</taxon>
        <taxon>Halobacteriales</taxon>
        <taxon>Halorubellaceae</taxon>
        <taxon>Halorubellus</taxon>
    </lineage>
</organism>
<feature type="transmembrane region" description="Helical" evidence="1">
    <location>
        <begin position="545"/>
        <end position="566"/>
    </location>
</feature>
<dbReference type="EMBL" id="JBHSXN010000001">
    <property type="protein sequence ID" value="MFC6951698.1"/>
    <property type="molecule type" value="Genomic_DNA"/>
</dbReference>
<feature type="transmembrane region" description="Helical" evidence="1">
    <location>
        <begin position="262"/>
        <end position="284"/>
    </location>
</feature>
<proteinExistence type="predicted"/>
<feature type="transmembrane region" description="Helical" evidence="1">
    <location>
        <begin position="578"/>
        <end position="599"/>
    </location>
</feature>
<reference evidence="2 3" key="1">
    <citation type="journal article" date="2019" name="Int. J. Syst. Evol. Microbiol.">
        <title>The Global Catalogue of Microorganisms (GCM) 10K type strain sequencing project: providing services to taxonomists for standard genome sequencing and annotation.</title>
        <authorList>
            <consortium name="The Broad Institute Genomics Platform"/>
            <consortium name="The Broad Institute Genome Sequencing Center for Infectious Disease"/>
            <person name="Wu L."/>
            <person name="Ma J."/>
        </authorList>
    </citation>
    <scope>NUCLEOTIDE SEQUENCE [LARGE SCALE GENOMIC DNA]</scope>
    <source>
        <strain evidence="2 3">GX26</strain>
    </source>
</reference>
<keyword evidence="1" id="KW-0472">Membrane</keyword>
<evidence type="ECO:0000313" key="2">
    <source>
        <dbReference type="EMBL" id="MFC6951698.1"/>
    </source>
</evidence>
<evidence type="ECO:0000256" key="1">
    <source>
        <dbReference type="SAM" id="Phobius"/>
    </source>
</evidence>
<feature type="transmembrane region" description="Helical" evidence="1">
    <location>
        <begin position="348"/>
        <end position="368"/>
    </location>
</feature>
<dbReference type="RefSeq" id="WP_336348716.1">
    <property type="nucleotide sequence ID" value="NZ_JAZAQL010000001.1"/>
</dbReference>
<comment type="caution">
    <text evidence="2">The sequence shown here is derived from an EMBL/GenBank/DDBJ whole genome shotgun (WGS) entry which is preliminary data.</text>
</comment>
<evidence type="ECO:0000313" key="3">
    <source>
        <dbReference type="Proteomes" id="UP001596395"/>
    </source>
</evidence>
<evidence type="ECO:0008006" key="4">
    <source>
        <dbReference type="Google" id="ProtNLM"/>
    </source>
</evidence>
<feature type="transmembrane region" description="Helical" evidence="1">
    <location>
        <begin position="307"/>
        <end position="328"/>
    </location>
</feature>
<keyword evidence="3" id="KW-1185">Reference proteome</keyword>
<feature type="transmembrane region" description="Helical" evidence="1">
    <location>
        <begin position="232"/>
        <end position="256"/>
    </location>
</feature>
<sequence length="600" mass="59287">MDDDEAVAVTANPGSGLLPRALDALAALAPLAVEASADLRGALATLDVPTAGETVVRAGYGAAAVVGVGVVLAGSFVRLPPFVVVPVALAAAVAVAHGVHELPVVLAALHRRRALGRAPDLVARLALRLHVEPALEPAVAFAVDASDDALAAALAARCRRTDRLDDALLAFADAHADDAPGLRRACHLLASAPDAPAGDRGRRVDRAFQAVLDGTRDRLRAYTTALSGPVNALYAFGVLLPLALVAVLPAAGAAGLPASLPVVVVVYDVLLPLVLLAATAWVLANRPVAFPPPRVDRDHPAVPARRWPALAVGALAGTAVGGGAFALASTSGFGVPALAGVAALVPPWLAGVLGAGVGCGVAAGRLTAAAASVRERALAVEDGLVDAAYAVGRRVANGDAVEDALAAGADVGDETGAVFETAIGVRERLGVGPREAFLGEHGALADVPSQRARAVVDLLSLAAAQGAPAGQAVVAVADHLEDLADVERACRDDLAAVTSTLRSTGRLFGPLVGGATVALADGLASPDAVLGDAPGTGVDPGALGVAVGAYVLALAGILAALAVVLEAGPDRVAVGRELATALPTAASAFTVGVVATGALV</sequence>
<feature type="transmembrane region" description="Helical" evidence="1">
    <location>
        <begin position="58"/>
        <end position="77"/>
    </location>
</feature>
<gene>
    <name evidence="2" type="ORF">ACFQGB_02365</name>
</gene>
<dbReference type="AlphaFoldDB" id="A0ABD5VA35"/>
<keyword evidence="1" id="KW-0812">Transmembrane</keyword>
<feature type="transmembrane region" description="Helical" evidence="1">
    <location>
        <begin position="83"/>
        <end position="109"/>
    </location>
</feature>
<keyword evidence="1" id="KW-1133">Transmembrane helix</keyword>
<name>A0ABD5VA35_9EURY</name>
<accession>A0ABD5VA35</accession>